<evidence type="ECO:0000256" key="12">
    <source>
        <dbReference type="SAM" id="MobiDB-lite"/>
    </source>
</evidence>
<dbReference type="PANTHER" id="PTHR12442">
    <property type="entry name" value="DYNEIN INTERMEDIATE CHAIN"/>
    <property type="match status" value="1"/>
</dbReference>
<accession>A0A6V7GZ08</accession>
<protein>
    <submittedName>
        <fullName evidence="13">Uncharacterized protein</fullName>
    </submittedName>
</protein>
<dbReference type="GO" id="GO:0005874">
    <property type="term" value="C:microtubule"/>
    <property type="evidence" value="ECO:0007669"/>
    <property type="project" value="UniProtKB-KW"/>
</dbReference>
<dbReference type="InterPro" id="IPR036322">
    <property type="entry name" value="WD40_repeat_dom_sf"/>
</dbReference>
<keyword evidence="10" id="KW-0206">Cytoskeleton</keyword>
<keyword evidence="11" id="KW-0966">Cell projection</keyword>
<dbReference type="SUPFAM" id="SSF50978">
    <property type="entry name" value="WD40 repeat-like"/>
    <property type="match status" value="1"/>
</dbReference>
<dbReference type="InterPro" id="IPR015943">
    <property type="entry name" value="WD40/YVTN_repeat-like_dom_sf"/>
</dbReference>
<sequence>TVNLYNDPETPKRPVTNISWCPDSGNRIVVSYCFLDFGKLPDYSKKLYIWQVDNPNKPYMGLEPSSPCVCCEFNPRDPSVLASGLMTGQVCNWDTRTGNMPVQYSHLQYSHREFANAVKWLPTKSNTEFFSTSSDGSAMLWDTRQLRQPVETITFDFEHPNEPDVDRAIGVSCLNFGPMVGTKFMFGLENGVVVTGSRKARTNAEKLSVRFNAHFGEVKSVDRNVFNPLVFVTIGDWRARVWVEDTREDCLVSTPFLREYPTGGCWNKARFSVFYVMTDCGQLLVWDILQSLRAPVFTLKLCDERLTALAPCEEGAFLTIGNYAGNVFLVEPNEFFQTFERKDRTVLSEYLDRCSKMTKAVDLRLKEIKLAQRIAIEDQNSDLRAKDKSRWLKSKVSKVRESKIDKEREKSTQKERKKIRDDVAHLLEIAEKKYFEAVQQGLEAYAFETDPDVVPVLMPTVRKVERKPKISRVVDDELDEEEEKRVVARPRRSTLIIRKRPRAPMKLSVPRPVELAREDRLLDLDLKADKAKKVRKKKRKALFVLPQPCKREICKPKVCCWRPGVKAERKRRSRGVERSTLGSAVSVQLADKWRRRGMESKALREMRAPPTVFREELLEAKAEIQMAREKAKKSRLRLSVKARVAKRRPERARVTKGEPEATGEQDLRMTEEAKRERKKVRKEKVIRDPCIPPPSSNIVEELCLAMFGTAPSQLSEERDYLGRDYLQEIERAKRRVYPRISEFGHME</sequence>
<keyword evidence="4" id="KW-0853">WD repeat</keyword>
<comment type="caution">
    <text evidence="13">The sequence shown here is derived from an EMBL/GenBank/DDBJ whole genome shotgun (WGS) entry which is preliminary data.</text>
</comment>
<dbReference type="GO" id="GO:0036157">
    <property type="term" value="C:outer dynein arm"/>
    <property type="evidence" value="ECO:0007669"/>
    <property type="project" value="TreeGrafter"/>
</dbReference>
<dbReference type="OrthoDB" id="366230at2759"/>
<keyword evidence="7" id="KW-0243">Dynein</keyword>
<evidence type="ECO:0000256" key="6">
    <source>
        <dbReference type="ARBA" id="ARBA00022737"/>
    </source>
</evidence>
<gene>
    <name evidence="13" type="ORF">MHI_LOCUS151962</name>
</gene>
<evidence type="ECO:0000256" key="5">
    <source>
        <dbReference type="ARBA" id="ARBA00022701"/>
    </source>
</evidence>
<dbReference type="GO" id="GO:0045504">
    <property type="term" value="F:dynein heavy chain binding"/>
    <property type="evidence" value="ECO:0007669"/>
    <property type="project" value="TreeGrafter"/>
</dbReference>
<feature type="compositionally biased region" description="Basic and acidic residues" evidence="12">
    <location>
        <begin position="651"/>
        <end position="675"/>
    </location>
</feature>
<evidence type="ECO:0000313" key="13">
    <source>
        <dbReference type="EMBL" id="CAD1469760.1"/>
    </source>
</evidence>
<dbReference type="GO" id="GO:0036158">
    <property type="term" value="P:outer dynein arm assembly"/>
    <property type="evidence" value="ECO:0007669"/>
    <property type="project" value="TreeGrafter"/>
</dbReference>
<evidence type="ECO:0000256" key="10">
    <source>
        <dbReference type="ARBA" id="ARBA00023212"/>
    </source>
</evidence>
<dbReference type="EMBL" id="CAJDYZ010002913">
    <property type="protein sequence ID" value="CAD1469760.1"/>
    <property type="molecule type" value="Genomic_DNA"/>
</dbReference>
<dbReference type="SMART" id="SM00320">
    <property type="entry name" value="WD40"/>
    <property type="match status" value="3"/>
</dbReference>
<feature type="region of interest" description="Disordered" evidence="12">
    <location>
        <begin position="647"/>
        <end position="675"/>
    </location>
</feature>
<proteinExistence type="inferred from homology"/>
<evidence type="ECO:0000256" key="3">
    <source>
        <dbReference type="ARBA" id="ARBA00022490"/>
    </source>
</evidence>
<keyword evidence="6" id="KW-0677">Repeat</keyword>
<keyword evidence="14" id="KW-1185">Reference proteome</keyword>
<comment type="similarity">
    <text evidence="2">Belongs to the dynein intermediate chain family.</text>
</comment>
<keyword evidence="5" id="KW-0493">Microtubule</keyword>
<dbReference type="InterPro" id="IPR050687">
    <property type="entry name" value="Dynein_IC"/>
</dbReference>
<evidence type="ECO:0000256" key="2">
    <source>
        <dbReference type="ARBA" id="ARBA00011059"/>
    </source>
</evidence>
<evidence type="ECO:0000256" key="8">
    <source>
        <dbReference type="ARBA" id="ARBA00023069"/>
    </source>
</evidence>
<keyword evidence="8" id="KW-0969">Cilium</keyword>
<reference evidence="13" key="1">
    <citation type="submission" date="2020-07" db="EMBL/GenBank/DDBJ databases">
        <authorList>
            <person name="Nazaruddin N."/>
        </authorList>
    </citation>
    <scope>NUCLEOTIDE SEQUENCE</scope>
</reference>
<evidence type="ECO:0000256" key="1">
    <source>
        <dbReference type="ARBA" id="ARBA00004430"/>
    </source>
</evidence>
<comment type="subcellular location">
    <subcellularLocation>
        <location evidence="1">Cytoplasm</location>
        <location evidence="1">Cytoskeleton</location>
        <location evidence="1">Cilium axoneme</location>
    </subcellularLocation>
</comment>
<dbReference type="InterPro" id="IPR001680">
    <property type="entry name" value="WD40_rpt"/>
</dbReference>
<organism evidence="13 14">
    <name type="scientific">Heterotrigona itama</name>
    <dbReference type="NCBI Taxonomy" id="395501"/>
    <lineage>
        <taxon>Eukaryota</taxon>
        <taxon>Metazoa</taxon>
        <taxon>Ecdysozoa</taxon>
        <taxon>Arthropoda</taxon>
        <taxon>Hexapoda</taxon>
        <taxon>Insecta</taxon>
        <taxon>Pterygota</taxon>
        <taxon>Neoptera</taxon>
        <taxon>Endopterygota</taxon>
        <taxon>Hymenoptera</taxon>
        <taxon>Apocrita</taxon>
        <taxon>Aculeata</taxon>
        <taxon>Apoidea</taxon>
        <taxon>Anthophila</taxon>
        <taxon>Apidae</taxon>
        <taxon>Heterotrigona</taxon>
    </lineage>
</organism>
<evidence type="ECO:0000256" key="7">
    <source>
        <dbReference type="ARBA" id="ARBA00023017"/>
    </source>
</evidence>
<feature type="non-terminal residue" evidence="13">
    <location>
        <position position="1"/>
    </location>
</feature>
<dbReference type="GO" id="GO:0045503">
    <property type="term" value="F:dynein light chain binding"/>
    <property type="evidence" value="ECO:0007669"/>
    <property type="project" value="TreeGrafter"/>
</dbReference>
<evidence type="ECO:0000313" key="14">
    <source>
        <dbReference type="Proteomes" id="UP000752696"/>
    </source>
</evidence>
<name>A0A6V7GZ08_9HYME</name>
<dbReference type="AlphaFoldDB" id="A0A6V7GZ08"/>
<evidence type="ECO:0000256" key="9">
    <source>
        <dbReference type="ARBA" id="ARBA00023175"/>
    </source>
</evidence>
<evidence type="ECO:0000256" key="4">
    <source>
        <dbReference type="ARBA" id="ARBA00022574"/>
    </source>
</evidence>
<keyword evidence="9" id="KW-0505">Motor protein</keyword>
<dbReference type="Gene3D" id="2.130.10.10">
    <property type="entry name" value="YVTN repeat-like/Quinoprotein amine dehydrogenase"/>
    <property type="match status" value="2"/>
</dbReference>
<dbReference type="Proteomes" id="UP000752696">
    <property type="component" value="Unassembled WGS sequence"/>
</dbReference>
<dbReference type="PANTHER" id="PTHR12442:SF7">
    <property type="entry name" value="DYNEIN AXONEMAL INTERMEDIATE CHAIN 2"/>
    <property type="match status" value="1"/>
</dbReference>
<dbReference type="GO" id="GO:0003341">
    <property type="term" value="P:cilium movement"/>
    <property type="evidence" value="ECO:0007669"/>
    <property type="project" value="TreeGrafter"/>
</dbReference>
<keyword evidence="3" id="KW-0963">Cytoplasm</keyword>
<evidence type="ECO:0000256" key="11">
    <source>
        <dbReference type="ARBA" id="ARBA00023273"/>
    </source>
</evidence>